<dbReference type="PANTHER" id="PTHR30354">
    <property type="entry name" value="GNT FAMILY GLUCONATE TRANSPORTER"/>
    <property type="match status" value="1"/>
</dbReference>
<dbReference type="AlphaFoldDB" id="A0A1G4R7J6"/>
<keyword evidence="3" id="KW-1185">Reference proteome</keyword>
<dbReference type="Pfam" id="PF02447">
    <property type="entry name" value="GntP_permease"/>
    <property type="match status" value="1"/>
</dbReference>
<feature type="transmembrane region" description="Helical" evidence="1">
    <location>
        <begin position="219"/>
        <end position="242"/>
    </location>
</feature>
<evidence type="ECO:0000313" key="2">
    <source>
        <dbReference type="EMBL" id="SCW52707.1"/>
    </source>
</evidence>
<keyword evidence="1" id="KW-1133">Transmembrane helix</keyword>
<sequence>MSYLIYAAILVAVVALFALITARGRVHPFIALVLAAFAFNQGVGWSLSFVVKSFSVGFGQTLAALGVVVVTGALLAEIADGTGATARLQQMARGWRTRSGPLALLGLIGGMASTPAAAFAVLNPLRRGIGGDSPRSALTLGLALSAGHALLIPAPTVLASLTILRADWGLAVAVGLPLALIAGAFGALFARGCASGAPNPLDTTVGIAGATMHAPRRGALALLIVSLVLVAMLIVQALGDIASEPFGGGNDRHFILALGNPVLLLVVGVGLLLLLSWSWEKGGLSEAGWAGRALTKVAPLLLILGAAGGLAKVAQDVGMADMTAEYLIPLAPASGALVLVLPFALAAVIKTLQGSSLVAAITAAGMMMELAAPLGLGDPMGRVLAALAVSAGAMTVPQINDGLFWLVTRAGRFTPPAALARLSGGVLLQSGVILAGLVALRAATA</sequence>
<feature type="transmembrane region" description="Helical" evidence="1">
    <location>
        <begin position="419"/>
        <end position="440"/>
    </location>
</feature>
<feature type="transmembrane region" description="Helical" evidence="1">
    <location>
        <begin position="355"/>
        <end position="376"/>
    </location>
</feature>
<feature type="transmembrane region" description="Helical" evidence="1">
    <location>
        <begin position="57"/>
        <end position="79"/>
    </location>
</feature>
<organism evidence="2 3">
    <name type="scientific">Ancylobacter rudongensis</name>
    <dbReference type="NCBI Taxonomy" id="177413"/>
    <lineage>
        <taxon>Bacteria</taxon>
        <taxon>Pseudomonadati</taxon>
        <taxon>Pseudomonadota</taxon>
        <taxon>Alphaproteobacteria</taxon>
        <taxon>Hyphomicrobiales</taxon>
        <taxon>Xanthobacteraceae</taxon>
        <taxon>Ancylobacter</taxon>
    </lineage>
</organism>
<keyword evidence="1" id="KW-0472">Membrane</keyword>
<feature type="transmembrane region" description="Helical" evidence="1">
    <location>
        <begin position="29"/>
        <end position="51"/>
    </location>
</feature>
<dbReference type="GO" id="GO:0015128">
    <property type="term" value="F:gluconate transmembrane transporter activity"/>
    <property type="evidence" value="ECO:0007669"/>
    <property type="project" value="InterPro"/>
</dbReference>
<proteinExistence type="predicted"/>
<protein>
    <submittedName>
        <fullName evidence="2">Predicted D-glycerate permease (TC 2.A.8.1.6)</fullName>
    </submittedName>
</protein>
<feature type="transmembrane region" description="Helical" evidence="1">
    <location>
        <begin position="168"/>
        <end position="190"/>
    </location>
</feature>
<reference evidence="3" key="1">
    <citation type="submission" date="2016-10" db="EMBL/GenBank/DDBJ databases">
        <authorList>
            <person name="Varghese N."/>
            <person name="Submissions S."/>
        </authorList>
    </citation>
    <scope>NUCLEOTIDE SEQUENCE [LARGE SCALE GENOMIC DNA]</scope>
    <source>
        <strain evidence="3">CGMCC 1.1761</strain>
    </source>
</reference>
<dbReference type="Proteomes" id="UP000198889">
    <property type="component" value="Unassembled WGS sequence"/>
</dbReference>
<dbReference type="STRING" id="177413.SAMN05660859_1427"/>
<dbReference type="RefSeq" id="WP_091437315.1">
    <property type="nucleotide sequence ID" value="NZ_FMTP01000002.1"/>
</dbReference>
<gene>
    <name evidence="2" type="ORF">SAMN05660859_1427</name>
</gene>
<accession>A0A1G4R7J6</accession>
<dbReference type="InterPro" id="IPR003474">
    <property type="entry name" value="Glcn_transporter"/>
</dbReference>
<feature type="transmembrane region" description="Helical" evidence="1">
    <location>
        <begin position="6"/>
        <end position="22"/>
    </location>
</feature>
<feature type="transmembrane region" description="Helical" evidence="1">
    <location>
        <begin position="297"/>
        <end position="314"/>
    </location>
</feature>
<dbReference type="EMBL" id="FMTP01000002">
    <property type="protein sequence ID" value="SCW52707.1"/>
    <property type="molecule type" value="Genomic_DNA"/>
</dbReference>
<evidence type="ECO:0000313" key="3">
    <source>
        <dbReference type="Proteomes" id="UP000198889"/>
    </source>
</evidence>
<keyword evidence="1" id="KW-0812">Transmembrane</keyword>
<feature type="transmembrane region" description="Helical" evidence="1">
    <location>
        <begin position="326"/>
        <end position="349"/>
    </location>
</feature>
<evidence type="ECO:0000256" key="1">
    <source>
        <dbReference type="SAM" id="Phobius"/>
    </source>
</evidence>
<dbReference type="PANTHER" id="PTHR30354:SF11">
    <property type="entry name" value="PERMEASE"/>
    <property type="match status" value="1"/>
</dbReference>
<feature type="transmembrane region" description="Helical" evidence="1">
    <location>
        <begin position="254"/>
        <end position="277"/>
    </location>
</feature>
<dbReference type="GO" id="GO:0005886">
    <property type="term" value="C:plasma membrane"/>
    <property type="evidence" value="ECO:0007669"/>
    <property type="project" value="TreeGrafter"/>
</dbReference>
<feature type="transmembrane region" description="Helical" evidence="1">
    <location>
        <begin position="100"/>
        <end position="122"/>
    </location>
</feature>
<name>A0A1G4R7J6_9HYPH</name>